<feature type="compositionally biased region" description="Basic and acidic residues" evidence="1">
    <location>
        <begin position="8"/>
        <end position="18"/>
    </location>
</feature>
<evidence type="ECO:0000313" key="4">
    <source>
        <dbReference type="Proteomes" id="UP000652219"/>
    </source>
</evidence>
<name>A0A8H6JLE7_9PEZI</name>
<sequence length="414" mass="47696">MSPWPTRQKGEPLPRELTDPQLYNRPGVTITDFDEIALRMPRQGHFVGDTPKENTENPITNHFSLPTLERLPRASSSAPLGILDFPLEVLHAILRNVDIQSLIEFRHVNQASASAVDSLQEFKTVAKFPKALSSTLTLKCASFTVHDLACALRNTKCSRCRHFGDYLYLITAERLCYPCWRSSPAHVPKRLKSRELSDDVLEKVPHAWGMPGRYGHQTHTLAEPMAVFHRPSLLVHLGEDDDSEPETRRQLLVEGGRWQRFRSFWDPFPIRFLVTMRAPYWDGPANSFVGGFFCRACLLQPKIMDNQNRPPLGDIMYGHLLYWGCPWRRYTREGFGEHLEEFGEVIRYQDGTYGHASKPTGQWMESYWEQRGGPDLLERMEEDEDKPCYPPLGHSDYRSLDHPIDALTYFPQDI</sequence>
<comment type="caution">
    <text evidence="3">The sequence shown here is derived from an EMBL/GenBank/DDBJ whole genome shotgun (WGS) entry which is preliminary data.</text>
</comment>
<gene>
    <name evidence="3" type="ORF">CSOJ01_03808</name>
</gene>
<evidence type="ECO:0000259" key="2">
    <source>
        <dbReference type="PROSITE" id="PS50181"/>
    </source>
</evidence>
<accession>A0A8H6JLE7</accession>
<keyword evidence="4" id="KW-1185">Reference proteome</keyword>
<dbReference type="InterPro" id="IPR001810">
    <property type="entry name" value="F-box_dom"/>
</dbReference>
<proteinExistence type="predicted"/>
<dbReference type="AlphaFoldDB" id="A0A8H6JLE7"/>
<feature type="domain" description="F-box" evidence="2">
    <location>
        <begin position="79"/>
        <end position="125"/>
    </location>
</feature>
<dbReference type="Proteomes" id="UP000652219">
    <property type="component" value="Unassembled WGS sequence"/>
</dbReference>
<dbReference type="EMBL" id="WIGN01000039">
    <property type="protein sequence ID" value="KAF6814978.1"/>
    <property type="molecule type" value="Genomic_DNA"/>
</dbReference>
<dbReference type="Pfam" id="PF00646">
    <property type="entry name" value="F-box"/>
    <property type="match status" value="1"/>
</dbReference>
<protein>
    <submittedName>
        <fullName evidence="3">F-box domain-containing protein</fullName>
    </submittedName>
</protein>
<evidence type="ECO:0000313" key="3">
    <source>
        <dbReference type="EMBL" id="KAF6814978.1"/>
    </source>
</evidence>
<evidence type="ECO:0000256" key="1">
    <source>
        <dbReference type="SAM" id="MobiDB-lite"/>
    </source>
</evidence>
<organism evidence="3 4">
    <name type="scientific">Colletotrichum sojae</name>
    <dbReference type="NCBI Taxonomy" id="2175907"/>
    <lineage>
        <taxon>Eukaryota</taxon>
        <taxon>Fungi</taxon>
        <taxon>Dikarya</taxon>
        <taxon>Ascomycota</taxon>
        <taxon>Pezizomycotina</taxon>
        <taxon>Sordariomycetes</taxon>
        <taxon>Hypocreomycetidae</taxon>
        <taxon>Glomerellales</taxon>
        <taxon>Glomerellaceae</taxon>
        <taxon>Colletotrichum</taxon>
        <taxon>Colletotrichum orchidearum species complex</taxon>
    </lineage>
</organism>
<dbReference type="PROSITE" id="PS50181">
    <property type="entry name" value="FBOX"/>
    <property type="match status" value="1"/>
</dbReference>
<reference evidence="3 4" key="1">
    <citation type="journal article" date="2020" name="Phytopathology">
        <title>Genome Sequence Resources of Colletotrichum truncatum, C. plurivorum, C. musicola, and C. sojae: Four Species Pathogenic to Soybean (Glycine max).</title>
        <authorList>
            <person name="Rogerio F."/>
            <person name="Boufleur T.R."/>
            <person name="Ciampi-Guillardi M."/>
            <person name="Sukno S.A."/>
            <person name="Thon M.R."/>
            <person name="Massola Junior N.S."/>
            <person name="Baroncelli R."/>
        </authorList>
    </citation>
    <scope>NUCLEOTIDE SEQUENCE [LARGE SCALE GENOMIC DNA]</scope>
    <source>
        <strain evidence="3 4">LFN0009</strain>
    </source>
</reference>
<feature type="region of interest" description="Disordered" evidence="1">
    <location>
        <begin position="1"/>
        <end position="24"/>
    </location>
</feature>